<dbReference type="EMBL" id="JAPDGR010000149">
    <property type="protein sequence ID" value="KAJ2995025.1"/>
    <property type="molecule type" value="Genomic_DNA"/>
</dbReference>
<proteinExistence type="predicted"/>
<keyword evidence="2" id="KW-1185">Reference proteome</keyword>
<protein>
    <submittedName>
        <fullName evidence="1">Uncharacterized protein</fullName>
    </submittedName>
</protein>
<reference evidence="1" key="1">
    <citation type="submission" date="2022-10" db="EMBL/GenBank/DDBJ databases">
        <title>Genome Sequence of Xylaria curta.</title>
        <authorList>
            <person name="Buettner E."/>
        </authorList>
    </citation>
    <scope>NUCLEOTIDE SEQUENCE</scope>
    <source>
        <strain evidence="1">Babe10</strain>
    </source>
</reference>
<evidence type="ECO:0000313" key="2">
    <source>
        <dbReference type="Proteomes" id="UP001143856"/>
    </source>
</evidence>
<organism evidence="1 2">
    <name type="scientific">Xylaria curta</name>
    <dbReference type="NCBI Taxonomy" id="42375"/>
    <lineage>
        <taxon>Eukaryota</taxon>
        <taxon>Fungi</taxon>
        <taxon>Dikarya</taxon>
        <taxon>Ascomycota</taxon>
        <taxon>Pezizomycotina</taxon>
        <taxon>Sordariomycetes</taxon>
        <taxon>Xylariomycetidae</taxon>
        <taxon>Xylariales</taxon>
        <taxon>Xylariaceae</taxon>
        <taxon>Xylaria</taxon>
    </lineage>
</organism>
<evidence type="ECO:0000313" key="1">
    <source>
        <dbReference type="EMBL" id="KAJ2995025.1"/>
    </source>
</evidence>
<dbReference type="Proteomes" id="UP001143856">
    <property type="component" value="Unassembled WGS sequence"/>
</dbReference>
<name>A0ACC1PNQ4_9PEZI</name>
<comment type="caution">
    <text evidence="1">The sequence shown here is derived from an EMBL/GenBank/DDBJ whole genome shotgun (WGS) entry which is preliminary data.</text>
</comment>
<sequence length="1183" mass="132440">MFPKKICDCFRKHLGRKGNRNLAAAKSELIATSSTGLAPHLSRQSGVSEVLAIAAVSNQPVPESSQLGRPQLERHDGRACNAPEPPKPYASSLDMWNEALGHLKESGKHENIHNIEKLADERDCDPASMPDVKSLAITIQKKLEMVFEPQKHNSRTHHIIENAVAVLNKFASAVDVAINFDPVHAALPWAVVRSVLTISTSASELRSQILAGIAMVASLLAQCDTYQQLYMAPEPALRPPGTALCRLKTFIVQTYTKAQLFLSFAMQQQQQGKIKSAAAPFKLGSAGSHINELSKCGERLHRTAEDCEKHCNLSNRSNRSNVEQFLELEPSFHAIIYDQIKLVLERMDSKEQIEILEWISPLPYGRYHDRVAEARTSDTCEWLLKHDKLRKWEDASSSMILWLQGFPGSGKTFLTSKLIDSIRARLEKSTGQEGFAFFYCDRNEEQRRKPLSVLRSYVRQLSTTPGNPDCIRKPLQDFCRQTRQRGADLGFSDCKEQLLQSLNLYPQTTIVLDALDECEQDLRKEIIGTIEELVSKSENPLKVFISSRPDRDIRHRFLDKPNIEIQATDNEEDIRAFVSQEITKHESWGGMSQDLQNEIVGVLFDKSQGMFQWAFLQINEILDLETESAIRDRLGKLPSSLKSAYDEIYDRIKSRHKKDRDLADRAFKLVACACEPLSSRRLLSAIRFDSDTDTLDLSDTIKESQLLHLCNNLLVIDSQRYVWRFSHLSVIEYFEESHWDLRRAHCHVANICLKLLIEAYKNLDVDEIFDEEPTDTPTDEPDFILGERQLNNLEIGYPFEPYARTYWMDHTRAQQQQEADPMVTHLLKTFLGSPSKSIPPYRTWCIIMARKVQWPYIIFPRTVASWAMCYFALYESLLDWWQNEDFDVSEVIDSEDNLLTLAIYGGSKQICENLVKRGINVNLPFDHYEGSALILAAGLGQTRILDFLVNEAGADVDMQLPAGTYGSAFSEAAARGNAQVAKLLIEAGANVNMQLQRGWCGSALAIAAYLNHTETIELLLQAGADVNMPLESGCFGSALVAAAARPVAYPGTYSLIKLLIESGADVNMPLQNGKYGSALAAAAERKTSHIYKRGCDIDECVRLLVEAGADVNAQLRVGDFGSALGTAIVKGSMSTVDYLISNGADVNQQIQHGECGSALAAAAFFGKKERADIFIKSRCNSQS</sequence>
<gene>
    <name evidence="1" type="ORF">NUW58_g1386</name>
</gene>
<accession>A0ACC1PNQ4</accession>